<organism evidence="1 2">
    <name type="scientific">Paramicrosporidium saccamoebae</name>
    <dbReference type="NCBI Taxonomy" id="1246581"/>
    <lineage>
        <taxon>Eukaryota</taxon>
        <taxon>Fungi</taxon>
        <taxon>Fungi incertae sedis</taxon>
        <taxon>Cryptomycota</taxon>
        <taxon>Cryptomycota incertae sedis</taxon>
        <taxon>Paramicrosporidium</taxon>
    </lineage>
</organism>
<gene>
    <name evidence="1" type="ORF">PSACC_02235</name>
</gene>
<dbReference type="AlphaFoldDB" id="A0A2H9TJV1"/>
<sequence>MLLISGPLNEFMWKIGLDELKVAVESINADEPASVALLVKFMCIPQFAMLPLSEFNEEWVVNLLVSIQDDSNIHSVFWNFDYSSHVYASVVAKIEKQQFHQGFSGIIRARDLQQDNTFTELDLMKSIGKHWHEYLPSGYFESPDFHRWKFISHDSTNNELDWFLYTELCRKIQPGYIRDDMSSIYSLRLWHLLMTSCTSINPDLILMGIASVGHPLLSMLATIATTKRVGDIHVLSEELLEALKTVQDRKEASMWYMDTLYALLGITKLSNICKMLTRALQNFEPHEIAPMSIRRILEHPMGKLLGRCPDLPKREWVHLFLSLIRFYPNNIYRSEPFESRYIRWQSAHVFPESGTRLVLRDEMCDLESVTTLLKSIELHHYPLQLDESCCFSHRGLVVVLKTVLDLANCFLESLKKEQVLGIIDDEHGRLIVDPNGEYMTLIFKAVQYKFLITGNWDDAIGSFIMEFWWSDHSQAQQHLTLMQEVYTKHGKTVPVGLTKLSFVHFKSLADYFYASDGIFRRF</sequence>
<protein>
    <submittedName>
        <fullName evidence="1">Uncharacterized protein</fullName>
    </submittedName>
</protein>
<name>A0A2H9TJV1_9FUNG</name>
<comment type="caution">
    <text evidence="1">The sequence shown here is derived from an EMBL/GenBank/DDBJ whole genome shotgun (WGS) entry which is preliminary data.</text>
</comment>
<accession>A0A2H9TJV1</accession>
<evidence type="ECO:0000313" key="1">
    <source>
        <dbReference type="EMBL" id="PJF17920.1"/>
    </source>
</evidence>
<dbReference type="Proteomes" id="UP000240830">
    <property type="component" value="Unassembled WGS sequence"/>
</dbReference>
<proteinExistence type="predicted"/>
<reference evidence="1 2" key="1">
    <citation type="submission" date="2016-10" db="EMBL/GenBank/DDBJ databases">
        <title>The genome of Paramicrosporidium saccamoebae is the missing link in understanding Cryptomycota and Microsporidia evolution.</title>
        <authorList>
            <person name="Quandt C.A."/>
            <person name="Beaudet D."/>
            <person name="Corsaro D."/>
            <person name="Michel R."/>
            <person name="Corradi N."/>
            <person name="James T."/>
        </authorList>
    </citation>
    <scope>NUCLEOTIDE SEQUENCE [LARGE SCALE GENOMIC DNA]</scope>
    <source>
        <strain evidence="1 2">KSL3</strain>
    </source>
</reference>
<keyword evidence="2" id="KW-1185">Reference proteome</keyword>
<evidence type="ECO:0000313" key="2">
    <source>
        <dbReference type="Proteomes" id="UP000240830"/>
    </source>
</evidence>
<dbReference type="EMBL" id="MTSL01000150">
    <property type="protein sequence ID" value="PJF17920.1"/>
    <property type="molecule type" value="Genomic_DNA"/>
</dbReference>